<dbReference type="PANTHER" id="PTHR30383:SF29">
    <property type="entry name" value="SGNH HYDROLASE-TYPE ESTERASE DOMAIN-CONTAINING PROTEIN"/>
    <property type="match status" value="1"/>
</dbReference>
<keyword evidence="1" id="KW-0732">Signal</keyword>
<dbReference type="Proteomes" id="UP000320176">
    <property type="component" value="Unassembled WGS sequence"/>
</dbReference>
<evidence type="ECO:0000313" key="4">
    <source>
        <dbReference type="Proteomes" id="UP000320176"/>
    </source>
</evidence>
<dbReference type="OrthoDB" id="2513075at2"/>
<organism evidence="3 4">
    <name type="scientific">Stieleria varia</name>
    <dbReference type="NCBI Taxonomy" id="2528005"/>
    <lineage>
        <taxon>Bacteria</taxon>
        <taxon>Pseudomonadati</taxon>
        <taxon>Planctomycetota</taxon>
        <taxon>Planctomycetia</taxon>
        <taxon>Pirellulales</taxon>
        <taxon>Pirellulaceae</taxon>
        <taxon>Stieleria</taxon>
    </lineage>
</organism>
<proteinExistence type="predicted"/>
<dbReference type="EMBL" id="SJPN01000001">
    <property type="protein sequence ID" value="TWU07555.1"/>
    <property type="molecule type" value="Genomic_DNA"/>
</dbReference>
<feature type="chain" id="PRO_5022964399" description="SGNH hydrolase-type esterase domain-containing protein" evidence="1">
    <location>
        <begin position="41"/>
        <end position="271"/>
    </location>
</feature>
<feature type="signal peptide" evidence="1">
    <location>
        <begin position="1"/>
        <end position="40"/>
    </location>
</feature>
<feature type="domain" description="SGNH hydrolase-type esterase" evidence="2">
    <location>
        <begin position="91"/>
        <end position="245"/>
    </location>
</feature>
<dbReference type="Pfam" id="PF13472">
    <property type="entry name" value="Lipase_GDSL_2"/>
    <property type="match status" value="1"/>
</dbReference>
<accession>A0A5C6B5I6</accession>
<dbReference type="AlphaFoldDB" id="A0A5C6B5I6"/>
<dbReference type="InterPro" id="IPR051532">
    <property type="entry name" value="Ester_Hydrolysis_Enzymes"/>
</dbReference>
<protein>
    <recommendedName>
        <fullName evidence="2">SGNH hydrolase-type esterase domain-containing protein</fullName>
    </recommendedName>
</protein>
<evidence type="ECO:0000256" key="1">
    <source>
        <dbReference type="SAM" id="SignalP"/>
    </source>
</evidence>
<dbReference type="GO" id="GO:0016788">
    <property type="term" value="F:hydrolase activity, acting on ester bonds"/>
    <property type="evidence" value="ECO:0007669"/>
    <property type="project" value="UniProtKB-ARBA"/>
</dbReference>
<dbReference type="PANTHER" id="PTHR30383">
    <property type="entry name" value="THIOESTERASE 1/PROTEASE 1/LYSOPHOSPHOLIPASE L1"/>
    <property type="match status" value="1"/>
</dbReference>
<evidence type="ECO:0000259" key="2">
    <source>
        <dbReference type="Pfam" id="PF13472"/>
    </source>
</evidence>
<gene>
    <name evidence="3" type="ORF">Pla52n_01280</name>
</gene>
<comment type="caution">
    <text evidence="3">The sequence shown here is derived from an EMBL/GenBank/DDBJ whole genome shotgun (WGS) entry which is preliminary data.</text>
</comment>
<name>A0A5C6B5I6_9BACT</name>
<sequence length="271" mass="30345" precursor="true">MRLRLVFSLTLILIFRVVPMSVRSLLAGFCCLIISSVVSAQTSDAVSDPDLVAPYRAAAVERWEDDIQALEALDAELEPNPDAVLVIGSSSVRRWSTIQRDLAPYRPIRRGYGGAKFTDMAVFAERLISPHQFRAMLMFVGNGITGADDDHTPEQIDSLARSIVAVAHRHQPDAAVFLIEITPCEKRFAAWSKIRDVNAVLREIALTTPNTYFIPTAGLYLDSQGNPRAELFVEDKLHLNDAGYRQWGRLIRSRLDETLRMIAEESQHLAR</sequence>
<keyword evidence="4" id="KW-1185">Reference proteome</keyword>
<dbReference type="SUPFAM" id="SSF52266">
    <property type="entry name" value="SGNH hydrolase"/>
    <property type="match status" value="1"/>
</dbReference>
<reference evidence="3 4" key="1">
    <citation type="submission" date="2019-02" db="EMBL/GenBank/DDBJ databases">
        <title>Deep-cultivation of Planctomycetes and their phenomic and genomic characterization uncovers novel biology.</title>
        <authorList>
            <person name="Wiegand S."/>
            <person name="Jogler M."/>
            <person name="Boedeker C."/>
            <person name="Pinto D."/>
            <person name="Vollmers J."/>
            <person name="Rivas-Marin E."/>
            <person name="Kohn T."/>
            <person name="Peeters S.H."/>
            <person name="Heuer A."/>
            <person name="Rast P."/>
            <person name="Oberbeckmann S."/>
            <person name="Bunk B."/>
            <person name="Jeske O."/>
            <person name="Meyerdierks A."/>
            <person name="Storesund J.E."/>
            <person name="Kallscheuer N."/>
            <person name="Luecker S."/>
            <person name="Lage O.M."/>
            <person name="Pohl T."/>
            <person name="Merkel B.J."/>
            <person name="Hornburger P."/>
            <person name="Mueller R.-W."/>
            <person name="Bruemmer F."/>
            <person name="Labrenz M."/>
            <person name="Spormann A.M."/>
            <person name="Op Den Camp H."/>
            <person name="Overmann J."/>
            <person name="Amann R."/>
            <person name="Jetten M.S.M."/>
            <person name="Mascher T."/>
            <person name="Medema M.H."/>
            <person name="Devos D.P."/>
            <person name="Kaster A.-K."/>
            <person name="Ovreas L."/>
            <person name="Rohde M."/>
            <person name="Galperin M.Y."/>
            <person name="Jogler C."/>
        </authorList>
    </citation>
    <scope>NUCLEOTIDE SEQUENCE [LARGE SCALE GENOMIC DNA]</scope>
    <source>
        <strain evidence="3 4">Pla52n</strain>
    </source>
</reference>
<dbReference type="InterPro" id="IPR036514">
    <property type="entry name" value="SGNH_hydro_sf"/>
</dbReference>
<dbReference type="Gene3D" id="3.40.50.1110">
    <property type="entry name" value="SGNH hydrolase"/>
    <property type="match status" value="1"/>
</dbReference>
<evidence type="ECO:0000313" key="3">
    <source>
        <dbReference type="EMBL" id="TWU07555.1"/>
    </source>
</evidence>
<dbReference type="InterPro" id="IPR013830">
    <property type="entry name" value="SGNH_hydro"/>
</dbReference>